<proteinExistence type="predicted"/>
<dbReference type="STRING" id="1123010.SAMN02745724_05334"/>
<dbReference type="PANTHER" id="PTHR37946:SF1">
    <property type="entry name" value="SLL1969 PROTEIN"/>
    <property type="match status" value="1"/>
</dbReference>
<dbReference type="SUPFAM" id="SSF53474">
    <property type="entry name" value="alpha/beta-Hydrolases"/>
    <property type="match status" value="1"/>
</dbReference>
<dbReference type="InterPro" id="IPR029058">
    <property type="entry name" value="AB_hydrolase_fold"/>
</dbReference>
<dbReference type="Pfam" id="PF07819">
    <property type="entry name" value="PGAP1"/>
    <property type="match status" value="1"/>
</dbReference>
<evidence type="ECO:0000313" key="2">
    <source>
        <dbReference type="EMBL" id="SFD74198.1"/>
    </source>
</evidence>
<keyword evidence="3" id="KW-1185">Reference proteome</keyword>
<name>A0A1I1UWX2_9GAMM</name>
<organism evidence="2 3">
    <name type="scientific">Pseudoalteromonas denitrificans DSM 6059</name>
    <dbReference type="NCBI Taxonomy" id="1123010"/>
    <lineage>
        <taxon>Bacteria</taxon>
        <taxon>Pseudomonadati</taxon>
        <taxon>Pseudomonadota</taxon>
        <taxon>Gammaproteobacteria</taxon>
        <taxon>Alteromonadales</taxon>
        <taxon>Pseudoalteromonadaceae</taxon>
        <taxon>Pseudoalteromonas</taxon>
    </lineage>
</organism>
<dbReference type="EMBL" id="FOLO01000097">
    <property type="protein sequence ID" value="SFD74198.1"/>
    <property type="molecule type" value="Genomic_DNA"/>
</dbReference>
<evidence type="ECO:0000259" key="1">
    <source>
        <dbReference type="Pfam" id="PF07819"/>
    </source>
</evidence>
<dbReference type="AlphaFoldDB" id="A0A1I1UWX2"/>
<evidence type="ECO:0000313" key="3">
    <source>
        <dbReference type="Proteomes" id="UP000198862"/>
    </source>
</evidence>
<reference evidence="2 3" key="1">
    <citation type="submission" date="2016-10" db="EMBL/GenBank/DDBJ databases">
        <authorList>
            <person name="de Groot N.N."/>
        </authorList>
    </citation>
    <scope>NUCLEOTIDE SEQUENCE [LARGE SCALE GENOMIC DNA]</scope>
    <source>
        <strain evidence="2 3">DSM 6059</strain>
    </source>
</reference>
<sequence>MNIQKTVKHEVDKASEIQVIVLHGLYMSGFVMKPLCHRLAKSGVNILNLTYKSTEPDSKKIFSQLDEFIADRPTVLVCHSLGGLIARAYLEHNSKNAQFITKVITLGTPHKGSSIAKQMHDKGLDKLLKNSVEYLLSSNNDWPFKAKLYSIAGDLPLGLMPILERGSQSDGTVLLDETKLTGMAEHKVFHLSHTSLIYSRQVVSYIQGVLFSE</sequence>
<dbReference type="PANTHER" id="PTHR37946">
    <property type="entry name" value="SLL1969 PROTEIN"/>
    <property type="match status" value="1"/>
</dbReference>
<accession>A0A1I1UWX2</accession>
<feature type="domain" description="GPI inositol-deacylase PGAP1-like alpha/beta" evidence="1">
    <location>
        <begin position="72"/>
        <end position="139"/>
    </location>
</feature>
<dbReference type="GO" id="GO:0016788">
    <property type="term" value="F:hydrolase activity, acting on ester bonds"/>
    <property type="evidence" value="ECO:0007669"/>
    <property type="project" value="InterPro"/>
</dbReference>
<gene>
    <name evidence="2" type="ORF">SAMN02745724_05334</name>
</gene>
<dbReference type="InterPro" id="IPR012908">
    <property type="entry name" value="PGAP1-ab_dom-like"/>
</dbReference>
<protein>
    <submittedName>
        <fullName evidence="2">PGAP1-like protein</fullName>
    </submittedName>
</protein>
<dbReference type="Gene3D" id="3.40.50.1820">
    <property type="entry name" value="alpha/beta hydrolase"/>
    <property type="match status" value="1"/>
</dbReference>
<dbReference type="Proteomes" id="UP000198862">
    <property type="component" value="Unassembled WGS sequence"/>
</dbReference>